<feature type="non-terminal residue" evidence="7">
    <location>
        <position position="1"/>
    </location>
</feature>
<feature type="transmembrane region" description="Helical" evidence="6">
    <location>
        <begin position="87"/>
        <end position="107"/>
    </location>
</feature>
<dbReference type="CDD" id="cd06580">
    <property type="entry name" value="TM_PBP1_transp_TpRbsC_like"/>
    <property type="match status" value="1"/>
</dbReference>
<feature type="transmembrane region" description="Helical" evidence="6">
    <location>
        <begin position="199"/>
        <end position="218"/>
    </location>
</feature>
<feature type="transmembrane region" description="Helical" evidence="6">
    <location>
        <begin position="278"/>
        <end position="296"/>
    </location>
</feature>
<organism evidence="7">
    <name type="scientific">marine metagenome</name>
    <dbReference type="NCBI Taxonomy" id="408172"/>
    <lineage>
        <taxon>unclassified sequences</taxon>
        <taxon>metagenomes</taxon>
        <taxon>ecological metagenomes</taxon>
    </lineage>
</organism>
<keyword evidence="5 6" id="KW-0472">Membrane</keyword>
<feature type="transmembrane region" description="Helical" evidence="6">
    <location>
        <begin position="224"/>
        <end position="242"/>
    </location>
</feature>
<feature type="transmembrane region" description="Helical" evidence="6">
    <location>
        <begin position="6"/>
        <end position="24"/>
    </location>
</feature>
<gene>
    <name evidence="7" type="ORF">METZ01_LOCUS36800</name>
</gene>
<evidence type="ECO:0000256" key="1">
    <source>
        <dbReference type="ARBA" id="ARBA00004651"/>
    </source>
</evidence>
<evidence type="ECO:0000256" key="5">
    <source>
        <dbReference type="ARBA" id="ARBA00023136"/>
    </source>
</evidence>
<feature type="transmembrane region" description="Helical" evidence="6">
    <location>
        <begin position="152"/>
        <end position="169"/>
    </location>
</feature>
<evidence type="ECO:0000256" key="3">
    <source>
        <dbReference type="ARBA" id="ARBA00022692"/>
    </source>
</evidence>
<accession>A0A381QWZ2</accession>
<comment type="subcellular location">
    <subcellularLocation>
        <location evidence="1">Cell membrane</location>
        <topology evidence="1">Multi-pass membrane protein</topology>
    </subcellularLocation>
</comment>
<reference evidence="7" key="1">
    <citation type="submission" date="2018-05" db="EMBL/GenBank/DDBJ databases">
        <authorList>
            <person name="Lanie J.A."/>
            <person name="Ng W.-L."/>
            <person name="Kazmierczak K.M."/>
            <person name="Andrzejewski T.M."/>
            <person name="Davidsen T.M."/>
            <person name="Wayne K.J."/>
            <person name="Tettelin H."/>
            <person name="Glass J.I."/>
            <person name="Rusch D."/>
            <person name="Podicherti R."/>
            <person name="Tsui H.-C.T."/>
            <person name="Winkler M.E."/>
        </authorList>
    </citation>
    <scope>NUCLEOTIDE SEQUENCE</scope>
</reference>
<evidence type="ECO:0000256" key="6">
    <source>
        <dbReference type="SAM" id="Phobius"/>
    </source>
</evidence>
<evidence type="ECO:0008006" key="8">
    <source>
        <dbReference type="Google" id="ProtNLM"/>
    </source>
</evidence>
<evidence type="ECO:0000313" key="7">
    <source>
        <dbReference type="EMBL" id="SUZ83946.1"/>
    </source>
</evidence>
<dbReference type="PANTHER" id="PTHR43370">
    <property type="entry name" value="SUGAR ABC TRANSPORTER INTEGRAL MEMBRANE PROTEIN-RELATED"/>
    <property type="match status" value="1"/>
</dbReference>
<dbReference type="GO" id="GO:0005886">
    <property type="term" value="C:plasma membrane"/>
    <property type="evidence" value="ECO:0007669"/>
    <property type="project" value="UniProtKB-SubCell"/>
</dbReference>
<protein>
    <recommendedName>
        <fullName evidence="8">ABC transporter permease</fullName>
    </recommendedName>
</protein>
<dbReference type="Pfam" id="PF02653">
    <property type="entry name" value="BPD_transp_2"/>
    <property type="match status" value="1"/>
</dbReference>
<feature type="transmembrane region" description="Helical" evidence="6">
    <location>
        <begin position="249"/>
        <end position="272"/>
    </location>
</feature>
<keyword evidence="2" id="KW-1003">Cell membrane</keyword>
<keyword evidence="3 6" id="KW-0812">Transmembrane</keyword>
<name>A0A381QWZ2_9ZZZZ</name>
<proteinExistence type="predicted"/>
<feature type="transmembrane region" description="Helical" evidence="6">
    <location>
        <begin position="31"/>
        <end position="52"/>
    </location>
</feature>
<feature type="transmembrane region" description="Helical" evidence="6">
    <location>
        <begin position="58"/>
        <end position="80"/>
    </location>
</feature>
<evidence type="ECO:0000256" key="2">
    <source>
        <dbReference type="ARBA" id="ARBA00022475"/>
    </source>
</evidence>
<evidence type="ECO:0000256" key="4">
    <source>
        <dbReference type="ARBA" id="ARBA00022989"/>
    </source>
</evidence>
<dbReference type="GO" id="GO:0022857">
    <property type="term" value="F:transmembrane transporter activity"/>
    <property type="evidence" value="ECO:0007669"/>
    <property type="project" value="InterPro"/>
</dbReference>
<dbReference type="PANTHER" id="PTHR43370:SF2">
    <property type="entry name" value="ABC TRANSPORTER PERMEASE PROTEIN"/>
    <property type="match status" value="1"/>
</dbReference>
<dbReference type="EMBL" id="UINC01001573">
    <property type="protein sequence ID" value="SUZ83946.1"/>
    <property type="molecule type" value="Genomic_DNA"/>
</dbReference>
<sequence>VLVLSVVSAISAGTPVLFAALGEIMTERSGVMNLGVDGMMLIGAVSGFWVGVETESAVLALLAGGLAGTLLSLVHAVLAISLRVNQVISGLALVIVGNGLSAFWGNIGGTAADNSADQALVQTKNGVSIDPILPEVLQELPVVGPIVFGHDLVIYFSWVLVGAAGYLLYRTQFGLSLRAVGEDPGAADAAGLSVSRFRYVFTLVGGFGAGLGGAYLAVGVIGTWAAGLTAGAGWIAVALVILSGWRPWAALLAAYAFGALRSLGFTLQIAGIEVASDFLAMIPFVVTYLVVIVVSANPARARKIASPAALGQPYSREAR</sequence>
<dbReference type="AlphaFoldDB" id="A0A381QWZ2"/>
<dbReference type="InterPro" id="IPR001851">
    <property type="entry name" value="ABC_transp_permease"/>
</dbReference>
<keyword evidence="4 6" id="KW-1133">Transmembrane helix</keyword>